<feature type="compositionally biased region" description="Basic and acidic residues" evidence="1">
    <location>
        <begin position="29"/>
        <end position="51"/>
    </location>
</feature>
<proteinExistence type="predicted"/>
<keyword evidence="3" id="KW-1185">Reference proteome</keyword>
<dbReference type="Proteomes" id="UP001151760">
    <property type="component" value="Unassembled WGS sequence"/>
</dbReference>
<reference evidence="2" key="2">
    <citation type="submission" date="2022-01" db="EMBL/GenBank/DDBJ databases">
        <authorList>
            <person name="Yamashiro T."/>
            <person name="Shiraishi A."/>
            <person name="Satake H."/>
            <person name="Nakayama K."/>
        </authorList>
    </citation>
    <scope>NUCLEOTIDE SEQUENCE</scope>
</reference>
<reference evidence="2" key="1">
    <citation type="journal article" date="2022" name="Int. J. Mol. Sci.">
        <title>Draft Genome of Tanacetum Coccineum: Genomic Comparison of Closely Related Tanacetum-Family Plants.</title>
        <authorList>
            <person name="Yamashiro T."/>
            <person name="Shiraishi A."/>
            <person name="Nakayama K."/>
            <person name="Satake H."/>
        </authorList>
    </citation>
    <scope>NUCLEOTIDE SEQUENCE</scope>
</reference>
<sequence>MMIVTTAIIRGEIAAASKKKGHAPWKPQDQPKRHAPERKYDFRGQSREGRGSSRFTPLIRTPKEILKAEAGKFKPPPPMVTPVEKRSSNKFCDFHNDKGHSTDECMQLKKQMEELVRLGKLSHLI</sequence>
<evidence type="ECO:0000313" key="3">
    <source>
        <dbReference type="Proteomes" id="UP001151760"/>
    </source>
</evidence>
<evidence type="ECO:0000256" key="1">
    <source>
        <dbReference type="SAM" id="MobiDB-lite"/>
    </source>
</evidence>
<protein>
    <recommendedName>
        <fullName evidence="4">Reverse transcriptase domain-containing protein</fullName>
    </recommendedName>
</protein>
<evidence type="ECO:0008006" key="4">
    <source>
        <dbReference type="Google" id="ProtNLM"/>
    </source>
</evidence>
<comment type="caution">
    <text evidence="2">The sequence shown here is derived from an EMBL/GenBank/DDBJ whole genome shotgun (WGS) entry which is preliminary data.</text>
</comment>
<dbReference type="EMBL" id="BQNB010009715">
    <property type="protein sequence ID" value="GJS67397.1"/>
    <property type="molecule type" value="Genomic_DNA"/>
</dbReference>
<accession>A0ABQ4XPU7</accession>
<feature type="region of interest" description="Disordered" evidence="1">
    <location>
        <begin position="14"/>
        <end position="61"/>
    </location>
</feature>
<evidence type="ECO:0000313" key="2">
    <source>
        <dbReference type="EMBL" id="GJS67397.1"/>
    </source>
</evidence>
<name>A0ABQ4XPU7_9ASTR</name>
<gene>
    <name evidence="2" type="ORF">Tco_0681961</name>
</gene>
<organism evidence="2 3">
    <name type="scientific">Tanacetum coccineum</name>
    <dbReference type="NCBI Taxonomy" id="301880"/>
    <lineage>
        <taxon>Eukaryota</taxon>
        <taxon>Viridiplantae</taxon>
        <taxon>Streptophyta</taxon>
        <taxon>Embryophyta</taxon>
        <taxon>Tracheophyta</taxon>
        <taxon>Spermatophyta</taxon>
        <taxon>Magnoliopsida</taxon>
        <taxon>eudicotyledons</taxon>
        <taxon>Gunneridae</taxon>
        <taxon>Pentapetalae</taxon>
        <taxon>asterids</taxon>
        <taxon>campanulids</taxon>
        <taxon>Asterales</taxon>
        <taxon>Asteraceae</taxon>
        <taxon>Asteroideae</taxon>
        <taxon>Anthemideae</taxon>
        <taxon>Anthemidinae</taxon>
        <taxon>Tanacetum</taxon>
    </lineage>
</organism>